<protein>
    <recommendedName>
        <fullName evidence="2">Histidine kinase/HSP90-like ATPase domain-containing protein</fullName>
    </recommendedName>
</protein>
<sequence length="131" mass="15142">MVIAMRPPRVLSMEDYRENWQPQGWRLIIIGPTSTWRQEWGEWEAIRDIVQNALDEAEAYRWGYDDQGLWISDRGRGVAIADFLLGPPKLKPDYARGKFGEGMKIATLALVRSGYSVRVETVGRELWIIFS</sequence>
<dbReference type="AlphaFoldDB" id="X1UWV1"/>
<evidence type="ECO:0008006" key="2">
    <source>
        <dbReference type="Google" id="ProtNLM"/>
    </source>
</evidence>
<organism evidence="1">
    <name type="scientific">marine sediment metagenome</name>
    <dbReference type="NCBI Taxonomy" id="412755"/>
    <lineage>
        <taxon>unclassified sequences</taxon>
        <taxon>metagenomes</taxon>
        <taxon>ecological metagenomes</taxon>
    </lineage>
</organism>
<proteinExistence type="predicted"/>
<name>X1UWV1_9ZZZZ</name>
<dbReference type="InterPro" id="IPR036890">
    <property type="entry name" value="HATPase_C_sf"/>
</dbReference>
<gene>
    <name evidence="1" type="ORF">S12H4_43460</name>
</gene>
<dbReference type="SUPFAM" id="SSF55874">
    <property type="entry name" value="ATPase domain of HSP90 chaperone/DNA topoisomerase II/histidine kinase"/>
    <property type="match status" value="1"/>
</dbReference>
<evidence type="ECO:0000313" key="1">
    <source>
        <dbReference type="EMBL" id="GAJ08057.1"/>
    </source>
</evidence>
<comment type="caution">
    <text evidence="1">The sequence shown here is derived from an EMBL/GenBank/DDBJ whole genome shotgun (WGS) entry which is preliminary data.</text>
</comment>
<reference evidence="1" key="1">
    <citation type="journal article" date="2014" name="Front. Microbiol.">
        <title>High frequency of phylogenetically diverse reductive dehalogenase-homologous genes in deep subseafloor sedimentary metagenomes.</title>
        <authorList>
            <person name="Kawai M."/>
            <person name="Futagami T."/>
            <person name="Toyoda A."/>
            <person name="Takaki Y."/>
            <person name="Nishi S."/>
            <person name="Hori S."/>
            <person name="Arai W."/>
            <person name="Tsubouchi T."/>
            <person name="Morono Y."/>
            <person name="Uchiyama I."/>
            <person name="Ito T."/>
            <person name="Fujiyama A."/>
            <person name="Inagaki F."/>
            <person name="Takami H."/>
        </authorList>
    </citation>
    <scope>NUCLEOTIDE SEQUENCE</scope>
    <source>
        <strain evidence="1">Expedition CK06-06</strain>
    </source>
</reference>
<feature type="non-terminal residue" evidence="1">
    <location>
        <position position="131"/>
    </location>
</feature>
<dbReference type="EMBL" id="BARW01026674">
    <property type="protein sequence ID" value="GAJ08057.1"/>
    <property type="molecule type" value="Genomic_DNA"/>
</dbReference>
<accession>X1UWV1</accession>